<gene>
    <name evidence="2" type="ORF">CCHL11_09976</name>
</gene>
<proteinExistence type="predicted"/>
<feature type="compositionally biased region" description="Polar residues" evidence="1">
    <location>
        <begin position="165"/>
        <end position="183"/>
    </location>
</feature>
<dbReference type="Proteomes" id="UP000186583">
    <property type="component" value="Unassembled WGS sequence"/>
</dbReference>
<sequence length="183" mass="20116">MSEDRRSESTADDAVASTHAHPPSASGRSSRPPSPDPVQSDPNVALGQRIPPPSPLASHRESLMDMRIPQALPSPRLGRKRSIDEVVDDSTPPSPDKLLRELDQQHEEARNIDRTLSFPPQPRPQFYSRDHGSKRRRTLVLRGKKPSRDDAFSSDLAHDGADDQCGNSTKRPSSSGSNSSTKR</sequence>
<protein>
    <submittedName>
        <fullName evidence="2">Uncharacterized protein</fullName>
    </submittedName>
</protein>
<feature type="compositionally biased region" description="Low complexity" evidence="1">
    <location>
        <begin position="22"/>
        <end position="42"/>
    </location>
</feature>
<feature type="region of interest" description="Disordered" evidence="1">
    <location>
        <begin position="1"/>
        <end position="183"/>
    </location>
</feature>
<keyword evidence="3" id="KW-1185">Reference proteome</keyword>
<dbReference type="OrthoDB" id="4847611at2759"/>
<reference evidence="2 3" key="1">
    <citation type="submission" date="2016-11" db="EMBL/GenBank/DDBJ databases">
        <title>Draft Genome Assembly of Colletotrichum chlorophyti a pathogen of herbaceous plants.</title>
        <authorList>
            <person name="Gan P."/>
            <person name="Narusaka M."/>
            <person name="Tsushima A."/>
            <person name="Narusaka Y."/>
            <person name="Takano Y."/>
            <person name="Shirasu K."/>
        </authorList>
    </citation>
    <scope>NUCLEOTIDE SEQUENCE [LARGE SCALE GENOMIC DNA]</scope>
    <source>
        <strain evidence="2 3">NTL11</strain>
    </source>
</reference>
<feature type="compositionally biased region" description="Basic residues" evidence="1">
    <location>
        <begin position="132"/>
        <end position="145"/>
    </location>
</feature>
<name>A0A1Q8R9J2_9PEZI</name>
<evidence type="ECO:0000313" key="3">
    <source>
        <dbReference type="Proteomes" id="UP000186583"/>
    </source>
</evidence>
<evidence type="ECO:0000313" key="2">
    <source>
        <dbReference type="EMBL" id="OLN81018.1"/>
    </source>
</evidence>
<dbReference type="AlphaFoldDB" id="A0A1Q8R9J2"/>
<dbReference type="EMBL" id="MPGH01000266">
    <property type="protein sequence ID" value="OLN81018.1"/>
    <property type="molecule type" value="Genomic_DNA"/>
</dbReference>
<organism evidence="2 3">
    <name type="scientific">Colletotrichum chlorophyti</name>
    <dbReference type="NCBI Taxonomy" id="708187"/>
    <lineage>
        <taxon>Eukaryota</taxon>
        <taxon>Fungi</taxon>
        <taxon>Dikarya</taxon>
        <taxon>Ascomycota</taxon>
        <taxon>Pezizomycotina</taxon>
        <taxon>Sordariomycetes</taxon>
        <taxon>Hypocreomycetidae</taxon>
        <taxon>Glomerellales</taxon>
        <taxon>Glomerellaceae</taxon>
        <taxon>Colletotrichum</taxon>
    </lineage>
</organism>
<comment type="caution">
    <text evidence="2">The sequence shown here is derived from an EMBL/GenBank/DDBJ whole genome shotgun (WGS) entry which is preliminary data.</text>
</comment>
<evidence type="ECO:0000256" key="1">
    <source>
        <dbReference type="SAM" id="MobiDB-lite"/>
    </source>
</evidence>
<accession>A0A1Q8R9J2</accession>
<feature type="compositionally biased region" description="Basic and acidic residues" evidence="1">
    <location>
        <begin position="97"/>
        <end position="113"/>
    </location>
</feature>
<feature type="compositionally biased region" description="Basic and acidic residues" evidence="1">
    <location>
        <begin position="146"/>
        <end position="161"/>
    </location>
</feature>